<evidence type="ECO:0000256" key="7">
    <source>
        <dbReference type="ARBA" id="ARBA00023264"/>
    </source>
</evidence>
<keyword evidence="4" id="KW-0677">Repeat</keyword>
<dbReference type="SUPFAM" id="SSF56024">
    <property type="entry name" value="Phospholipase D/nuclease"/>
    <property type="match status" value="2"/>
</dbReference>
<evidence type="ECO:0000256" key="2">
    <source>
        <dbReference type="ARBA" id="ARBA00022516"/>
    </source>
</evidence>
<dbReference type="GO" id="GO:0005829">
    <property type="term" value="C:cytosol"/>
    <property type="evidence" value="ECO:0007669"/>
    <property type="project" value="TreeGrafter"/>
</dbReference>
<dbReference type="GO" id="GO:0008444">
    <property type="term" value="F:CDP-diacylglycerol-glycerol-3-phosphate 3-phosphatidyltransferase activity"/>
    <property type="evidence" value="ECO:0007669"/>
    <property type="project" value="InterPro"/>
</dbReference>
<dbReference type="Pfam" id="PF13091">
    <property type="entry name" value="PLDc_2"/>
    <property type="match status" value="2"/>
</dbReference>
<evidence type="ECO:0000313" key="10">
    <source>
        <dbReference type="Proteomes" id="UP000069926"/>
    </source>
</evidence>
<gene>
    <name evidence="9" type="primary">pssA</name>
    <name evidence="9" type="ORF">AUT07_00592</name>
</gene>
<dbReference type="GO" id="GO:0032049">
    <property type="term" value="P:cardiolipin biosynthetic process"/>
    <property type="evidence" value="ECO:0007669"/>
    <property type="project" value="InterPro"/>
</dbReference>
<sequence>MILSKLQQIKTQQYLEKLAKLSQDVSGFTTLYQPESFRKALLDNIAKAKKYIYITTLYFESDDAGSDILNALYQAKIARPTLDIKIMVDWHRAQRCRIGGSKNSTNAEWYYQMAISHPELNIAIFGIPVNTLEALGVFHVKGFIFDNNIIYTGASINNVYLKQNKRYRYDRYHILNNTQLAITMKSFIDQCLLSSPAIQLLNQVYYRSNTKIKRFIKKFRHNLKSSHYQFKNNATNGELAVTPLIGLGKRNELNKIILYLMHCTKNKMIICTPYFNLPTILIHIIIKLLRDGKQLEVIIGDKTANDFYIPPEEPFKIISTLPYLYEINLRRFIYRLQSFVDNQQLTIRLWKNGDNSYHLKGIWIDNNWQLITGNNLNSRAWGLDLENAILIHDPENVLFQQKNKELKCITNYTNIIHSYQEIDNIQHYPVKVKQLIRRLNRIYVDNLIRRII</sequence>
<dbReference type="PANTHER" id="PTHR12586">
    <property type="entry name" value="CDP-DIACYLGLYCEROL--SERINE O-PHOSPHATIDYLTRANSFERASE"/>
    <property type="match status" value="1"/>
</dbReference>
<evidence type="ECO:0000313" key="9">
    <source>
        <dbReference type="EMBL" id="AMA65145.1"/>
    </source>
</evidence>
<dbReference type="InterPro" id="IPR016270">
    <property type="entry name" value="PGS1"/>
</dbReference>
<keyword evidence="5" id="KW-0443">Lipid metabolism</keyword>
<evidence type="ECO:0000256" key="3">
    <source>
        <dbReference type="ARBA" id="ARBA00022679"/>
    </source>
</evidence>
<reference evidence="9 10" key="1">
    <citation type="submission" date="2016-01" db="EMBL/GenBank/DDBJ databases">
        <title>Genome sequence of Ca. Arsenophonus lipopteni, the exclusive symbiont of a blood sucking fly Lipoptena cervi (Diptera: Hippoboscidae).</title>
        <authorList>
            <person name="Novakova E."/>
            <person name="Hypsa V."/>
            <person name="Nguyen P."/>
            <person name="Husnik F."/>
            <person name="Darby A.C."/>
        </authorList>
    </citation>
    <scope>NUCLEOTIDE SEQUENCE [LARGE SCALE GENOMIC DNA]</scope>
    <source>
        <strain evidence="9 10">CB</strain>
    </source>
</reference>
<keyword evidence="10" id="KW-1185">Reference proteome</keyword>
<dbReference type="SMART" id="SM00155">
    <property type="entry name" value="PLDc"/>
    <property type="match status" value="2"/>
</dbReference>
<evidence type="ECO:0000256" key="6">
    <source>
        <dbReference type="ARBA" id="ARBA00023209"/>
    </source>
</evidence>
<dbReference type="InterPro" id="IPR025202">
    <property type="entry name" value="PLD-like_dom"/>
</dbReference>
<name>A0A120HPX9_9GAMM</name>
<dbReference type="AlphaFoldDB" id="A0A120HPX9"/>
<dbReference type="RefSeq" id="WP_066283937.1">
    <property type="nucleotide sequence ID" value="NZ_CP013920.1"/>
</dbReference>
<dbReference type="NCBIfam" id="NF006946">
    <property type="entry name" value="PRK09428.1"/>
    <property type="match status" value="1"/>
</dbReference>
<dbReference type="STRING" id="634113.AUT07_00592"/>
<dbReference type="KEGG" id="asy:AUT07_00592"/>
<evidence type="ECO:0000259" key="8">
    <source>
        <dbReference type="SMART" id="SM00155"/>
    </source>
</evidence>
<dbReference type="PATRIC" id="fig|634113.3.peg.558"/>
<dbReference type="Proteomes" id="UP000069926">
    <property type="component" value="Chromosome"/>
</dbReference>
<evidence type="ECO:0000256" key="1">
    <source>
        <dbReference type="ARBA" id="ARBA00010682"/>
    </source>
</evidence>
<dbReference type="GO" id="GO:0003882">
    <property type="term" value="F:CDP-diacylglycerol-serine O-phosphatidyltransferase activity"/>
    <property type="evidence" value="ECO:0007669"/>
    <property type="project" value="UniProtKB-EC"/>
</dbReference>
<keyword evidence="7" id="KW-1208">Phospholipid metabolism</keyword>
<dbReference type="EC" id="2.7.8.8" evidence="9"/>
<evidence type="ECO:0000256" key="4">
    <source>
        <dbReference type="ARBA" id="ARBA00022737"/>
    </source>
</evidence>
<organism evidence="9 10">
    <name type="scientific">Candidatus Arsenophonus lipoptenae</name>
    <dbReference type="NCBI Taxonomy" id="634113"/>
    <lineage>
        <taxon>Bacteria</taxon>
        <taxon>Pseudomonadati</taxon>
        <taxon>Pseudomonadota</taxon>
        <taxon>Gammaproteobacteria</taxon>
        <taxon>Enterobacterales</taxon>
        <taxon>Morganellaceae</taxon>
        <taxon>Arsenophonus</taxon>
    </lineage>
</organism>
<feature type="domain" description="PLD phosphodiesterase" evidence="8">
    <location>
        <begin position="134"/>
        <end position="160"/>
    </location>
</feature>
<dbReference type="OrthoDB" id="8543662at2"/>
<accession>A0A120HPX9</accession>
<keyword evidence="2" id="KW-0444">Lipid biosynthesis</keyword>
<dbReference type="PANTHER" id="PTHR12586:SF1">
    <property type="entry name" value="CDP-DIACYLGLYCEROL--GLYCEROL-3-PHOSPHATE 3-PHOSPHATIDYLTRANSFERASE, MITOCHONDRIAL"/>
    <property type="match status" value="1"/>
</dbReference>
<comment type="similarity">
    <text evidence="1">Belongs to the CDP-alcohol phosphatidyltransferase class-II family.</text>
</comment>
<keyword evidence="6" id="KW-0594">Phospholipid biosynthesis</keyword>
<keyword evidence="3 9" id="KW-0808">Transferase</keyword>
<evidence type="ECO:0000256" key="5">
    <source>
        <dbReference type="ARBA" id="ARBA00023098"/>
    </source>
</evidence>
<feature type="domain" description="PLD phosphodiesterase" evidence="8">
    <location>
        <begin position="353"/>
        <end position="380"/>
    </location>
</feature>
<dbReference type="Gene3D" id="3.30.870.10">
    <property type="entry name" value="Endonuclease Chain A"/>
    <property type="match status" value="2"/>
</dbReference>
<proteinExistence type="inferred from homology"/>
<dbReference type="PIRSF" id="PIRSF000850">
    <property type="entry name" value="Phospholipase_D_PSS"/>
    <property type="match status" value="1"/>
</dbReference>
<dbReference type="EMBL" id="CP013920">
    <property type="protein sequence ID" value="AMA65145.1"/>
    <property type="molecule type" value="Genomic_DNA"/>
</dbReference>
<protein>
    <submittedName>
        <fullName evidence="9">CDP-diacylglycerol--serine O-phosphatidyltransferase</fullName>
        <ecNumber evidence="9">2.7.8.8</ecNumber>
    </submittedName>
</protein>
<dbReference type="InterPro" id="IPR001736">
    <property type="entry name" value="PLipase_D/transphosphatidylase"/>
</dbReference>